<gene>
    <name evidence="11" type="ORF">SAMN02799615_00214</name>
</gene>
<dbReference type="EMBL" id="FONH01000001">
    <property type="protein sequence ID" value="SFE05523.1"/>
    <property type="molecule type" value="Genomic_DNA"/>
</dbReference>
<keyword evidence="4" id="KW-1003">Cell membrane</keyword>
<sequence>MSGTKTAQGFAPRRNVRGIALLVVLWACTLLAILLGGFATMARTESLQSRYLSSRVQLRYLAEAGAMRALAESVSRSGGRWVGDGRRYTLRIERREVEIRIQDELGKIDINAADPRQLQRLFVAAGEDEASATRLAANIQEARDAGAKLFGEESAKRYAEAGQAAGPRYREFDTPEQLQTVPGMTPALYRRLAPAITVWSRRPQPVPALAPPLVLASLPDMDLARAERYVAMRVLQATNMPPPTLPNGQPAGAWRGSLVRTIVASAADGQGAAASVIVTYRVTALKGGLDYSVLRWQEDGAG</sequence>
<organism evidence="11 12">
    <name type="scientific">Dyella marensis</name>
    <dbReference type="NCBI Taxonomy" id="500610"/>
    <lineage>
        <taxon>Bacteria</taxon>
        <taxon>Pseudomonadati</taxon>
        <taxon>Pseudomonadota</taxon>
        <taxon>Gammaproteobacteria</taxon>
        <taxon>Lysobacterales</taxon>
        <taxon>Rhodanobacteraceae</taxon>
        <taxon>Dyella</taxon>
    </lineage>
</organism>
<evidence type="ECO:0000256" key="5">
    <source>
        <dbReference type="ARBA" id="ARBA00022519"/>
    </source>
</evidence>
<keyword evidence="7" id="KW-0653">Protein transport</keyword>
<dbReference type="RefSeq" id="WP_035322816.1">
    <property type="nucleotide sequence ID" value="NZ_FONH01000001.1"/>
</dbReference>
<dbReference type="InterPro" id="IPR038072">
    <property type="entry name" value="GspK_central_sf"/>
</dbReference>
<keyword evidence="3" id="KW-0813">Transport</keyword>
<evidence type="ECO:0000256" key="8">
    <source>
        <dbReference type="ARBA" id="ARBA00022989"/>
    </source>
</evidence>
<dbReference type="InterPro" id="IPR049031">
    <property type="entry name" value="T2SSK_SAM-like_1st"/>
</dbReference>
<dbReference type="InterPro" id="IPR005628">
    <property type="entry name" value="GspK"/>
</dbReference>
<accession>A0A1I1XIE4</accession>
<keyword evidence="8" id="KW-1133">Transmembrane helix</keyword>
<evidence type="ECO:0000313" key="11">
    <source>
        <dbReference type="EMBL" id="SFE05523.1"/>
    </source>
</evidence>
<evidence type="ECO:0000256" key="7">
    <source>
        <dbReference type="ARBA" id="ARBA00022927"/>
    </source>
</evidence>
<evidence type="ECO:0000256" key="2">
    <source>
        <dbReference type="ARBA" id="ARBA00007246"/>
    </source>
</evidence>
<dbReference type="PANTHER" id="PTHR38831">
    <property type="entry name" value="TYPE II SECRETION SYSTEM PROTEIN K"/>
    <property type="match status" value="1"/>
</dbReference>
<keyword evidence="12" id="KW-1185">Reference proteome</keyword>
<comment type="subcellular location">
    <subcellularLocation>
        <location evidence="1">Cell inner membrane</location>
    </subcellularLocation>
</comment>
<feature type="domain" description="T2SS protein K first SAM-like" evidence="10">
    <location>
        <begin position="111"/>
        <end position="199"/>
    </location>
</feature>
<name>A0A1I1XIE4_9GAMM</name>
<dbReference type="GO" id="GO:0005886">
    <property type="term" value="C:plasma membrane"/>
    <property type="evidence" value="ECO:0007669"/>
    <property type="project" value="UniProtKB-SubCell"/>
</dbReference>
<dbReference type="PANTHER" id="PTHR38831:SF2">
    <property type="entry name" value="TYPE II SECRETION SYSTEM PROTEIN K"/>
    <property type="match status" value="1"/>
</dbReference>
<comment type="similarity">
    <text evidence="2">Belongs to the GSP K family.</text>
</comment>
<dbReference type="AlphaFoldDB" id="A0A1I1XIE4"/>
<keyword evidence="6" id="KW-0812">Transmembrane</keyword>
<proteinExistence type="inferred from homology"/>
<dbReference type="Proteomes" id="UP000199477">
    <property type="component" value="Unassembled WGS sequence"/>
</dbReference>
<evidence type="ECO:0000256" key="6">
    <source>
        <dbReference type="ARBA" id="ARBA00022692"/>
    </source>
</evidence>
<dbReference type="Pfam" id="PF21687">
    <property type="entry name" value="T2SSK_1st"/>
    <property type="match status" value="1"/>
</dbReference>
<keyword evidence="9" id="KW-0472">Membrane</keyword>
<dbReference type="Gene3D" id="1.10.40.60">
    <property type="entry name" value="EpsJ-like"/>
    <property type="match status" value="1"/>
</dbReference>
<evidence type="ECO:0000256" key="3">
    <source>
        <dbReference type="ARBA" id="ARBA00022448"/>
    </source>
</evidence>
<evidence type="ECO:0000313" key="12">
    <source>
        <dbReference type="Proteomes" id="UP000199477"/>
    </source>
</evidence>
<dbReference type="STRING" id="500610.SAMN02799615_00214"/>
<evidence type="ECO:0000256" key="4">
    <source>
        <dbReference type="ARBA" id="ARBA00022475"/>
    </source>
</evidence>
<evidence type="ECO:0000256" key="1">
    <source>
        <dbReference type="ARBA" id="ARBA00004533"/>
    </source>
</evidence>
<reference evidence="12" key="1">
    <citation type="submission" date="2016-10" db="EMBL/GenBank/DDBJ databases">
        <authorList>
            <person name="Varghese N."/>
            <person name="Submissions S."/>
        </authorList>
    </citation>
    <scope>NUCLEOTIDE SEQUENCE [LARGE SCALE GENOMIC DNA]</scope>
    <source>
        <strain evidence="12">UNC178MFTsu3.1</strain>
    </source>
</reference>
<dbReference type="SUPFAM" id="SSF158544">
    <property type="entry name" value="GspK insert domain-like"/>
    <property type="match status" value="1"/>
</dbReference>
<dbReference type="GO" id="GO:0009306">
    <property type="term" value="P:protein secretion"/>
    <property type="evidence" value="ECO:0007669"/>
    <property type="project" value="InterPro"/>
</dbReference>
<keyword evidence="5" id="KW-0997">Cell inner membrane</keyword>
<evidence type="ECO:0000256" key="9">
    <source>
        <dbReference type="ARBA" id="ARBA00023136"/>
    </source>
</evidence>
<evidence type="ECO:0000259" key="10">
    <source>
        <dbReference type="Pfam" id="PF21687"/>
    </source>
</evidence>
<protein>
    <submittedName>
        <fullName evidence="11">General secretion pathway protein K</fullName>
    </submittedName>
</protein>